<gene>
    <name evidence="10" type="ORF">V1264_019577</name>
</gene>
<evidence type="ECO:0000256" key="7">
    <source>
        <dbReference type="SAM" id="SignalP"/>
    </source>
</evidence>
<feature type="domain" description="Glucose-methanol-choline oxidoreductase N-terminal" evidence="8">
    <location>
        <begin position="120"/>
        <end position="143"/>
    </location>
</feature>
<dbReference type="EMBL" id="JBAMIC010000008">
    <property type="protein sequence ID" value="KAK7104940.1"/>
    <property type="molecule type" value="Genomic_DNA"/>
</dbReference>
<name>A0AAN9BFP8_9CAEN</name>
<evidence type="ECO:0000256" key="6">
    <source>
        <dbReference type="RuleBase" id="RU003968"/>
    </source>
</evidence>
<reference evidence="10 11" key="1">
    <citation type="submission" date="2024-02" db="EMBL/GenBank/DDBJ databases">
        <title>Chromosome-scale genome assembly of the rough periwinkle Littorina saxatilis.</title>
        <authorList>
            <person name="De Jode A."/>
            <person name="Faria R."/>
            <person name="Formenti G."/>
            <person name="Sims Y."/>
            <person name="Smith T.P."/>
            <person name="Tracey A."/>
            <person name="Wood J.M.D."/>
            <person name="Zagrodzka Z.B."/>
            <person name="Johannesson K."/>
            <person name="Butlin R.K."/>
            <person name="Leder E.H."/>
        </authorList>
    </citation>
    <scope>NUCLEOTIDE SEQUENCE [LARGE SCALE GENOMIC DNA]</scope>
    <source>
        <strain evidence="10">Snail1</strain>
        <tissue evidence="10">Muscle</tissue>
    </source>
</reference>
<keyword evidence="7" id="KW-0732">Signal</keyword>
<sequence length="596" mass="66827">MLRAVLPLVTVVAAILLYRQLKSEPETFVPLTKTLNASYDYIIVGAGSAGCVLANRLSEDSDVTVLLLEAGPDDRKHPNVSVPGFSEYLYHTELDWEYFTEPQKFAMQGFEGNRSFWPRGRVLGGTSNLNSMLYIRGHRKDYDTWAEQGCEGWSYKDVLPYFIKSEDNYNDEYVKSGYHGKGGPLKVASHKTAGLTDLWLQAGKEMGLKEVDPNGETMEGVVLTQATAADGLRSSTSRAFLYPVLHRTNLHVADDSHVTKVVIKGKRAVGVDYVRYGRKHHVTARREVIVSAGAVGSPYILQLSGVGPKKHLEKLKIPVVADLPVGDNLHDHLFFDYQVAVKEPVGVTPSDLTSFWTWLQYTLFKTGHWSSPISVEGQVFMATGAESRKQDWPDLQLMLQARLWTTQTLKNFRYRPETIEQAKRRDTFTYGFPCLGSLLRPKSRGTLRIRSDDPFEYPALDPRYLEVPDDLELLVRGIRVCQKLVATPTMQSVGAEHTDPPSKFCAQHEYDSDDYWRCIVRRNVLTIYHPCGTCKMGRVEDNTTVVDPQLRVKGVQGLRVVDASIMPDVPSGNTNAPVIMVAEKAADIIKAAYRHT</sequence>
<evidence type="ECO:0000256" key="1">
    <source>
        <dbReference type="ARBA" id="ARBA00001974"/>
    </source>
</evidence>
<comment type="caution">
    <text evidence="10">The sequence shown here is derived from an EMBL/GenBank/DDBJ whole genome shotgun (WGS) entry which is preliminary data.</text>
</comment>
<dbReference type="InterPro" id="IPR007867">
    <property type="entry name" value="GMC_OxRtase_C"/>
</dbReference>
<evidence type="ECO:0000256" key="4">
    <source>
        <dbReference type="ARBA" id="ARBA00022827"/>
    </source>
</evidence>
<accession>A0AAN9BFP8</accession>
<dbReference type="InterPro" id="IPR036188">
    <property type="entry name" value="FAD/NAD-bd_sf"/>
</dbReference>
<feature type="binding site" evidence="5">
    <location>
        <position position="122"/>
    </location>
    <ligand>
        <name>FAD</name>
        <dbReference type="ChEBI" id="CHEBI:57692"/>
    </ligand>
</feature>
<feature type="signal peptide" evidence="7">
    <location>
        <begin position="1"/>
        <end position="23"/>
    </location>
</feature>
<keyword evidence="11" id="KW-1185">Reference proteome</keyword>
<organism evidence="10 11">
    <name type="scientific">Littorina saxatilis</name>
    <dbReference type="NCBI Taxonomy" id="31220"/>
    <lineage>
        <taxon>Eukaryota</taxon>
        <taxon>Metazoa</taxon>
        <taxon>Spiralia</taxon>
        <taxon>Lophotrochozoa</taxon>
        <taxon>Mollusca</taxon>
        <taxon>Gastropoda</taxon>
        <taxon>Caenogastropoda</taxon>
        <taxon>Littorinimorpha</taxon>
        <taxon>Littorinoidea</taxon>
        <taxon>Littorinidae</taxon>
        <taxon>Littorina</taxon>
    </lineage>
</organism>
<evidence type="ECO:0000313" key="10">
    <source>
        <dbReference type="EMBL" id="KAK7104940.1"/>
    </source>
</evidence>
<feature type="chain" id="PRO_5042864617" description="Glucose-methanol-choline oxidoreductase N-terminal domain-containing protein" evidence="7">
    <location>
        <begin position="24"/>
        <end position="596"/>
    </location>
</feature>
<evidence type="ECO:0000256" key="3">
    <source>
        <dbReference type="ARBA" id="ARBA00022630"/>
    </source>
</evidence>
<dbReference type="GO" id="GO:0016614">
    <property type="term" value="F:oxidoreductase activity, acting on CH-OH group of donors"/>
    <property type="evidence" value="ECO:0007669"/>
    <property type="project" value="InterPro"/>
</dbReference>
<dbReference type="Pfam" id="PF00732">
    <property type="entry name" value="GMC_oxred_N"/>
    <property type="match status" value="1"/>
</dbReference>
<comment type="cofactor">
    <cofactor evidence="1 5">
        <name>FAD</name>
        <dbReference type="ChEBI" id="CHEBI:57692"/>
    </cofactor>
</comment>
<dbReference type="AlphaFoldDB" id="A0AAN9BFP8"/>
<proteinExistence type="inferred from homology"/>
<protein>
    <recommendedName>
        <fullName evidence="8 9">Glucose-methanol-choline oxidoreductase N-terminal domain-containing protein</fullName>
    </recommendedName>
</protein>
<dbReference type="GO" id="GO:0050660">
    <property type="term" value="F:flavin adenine dinucleotide binding"/>
    <property type="evidence" value="ECO:0007669"/>
    <property type="project" value="InterPro"/>
</dbReference>
<dbReference type="PROSITE" id="PS00624">
    <property type="entry name" value="GMC_OXRED_2"/>
    <property type="match status" value="1"/>
</dbReference>
<keyword evidence="3 6" id="KW-0285">Flavoprotein</keyword>
<evidence type="ECO:0000259" key="8">
    <source>
        <dbReference type="PROSITE" id="PS00623"/>
    </source>
</evidence>
<feature type="binding site" evidence="5">
    <location>
        <position position="258"/>
    </location>
    <ligand>
        <name>FAD</name>
        <dbReference type="ChEBI" id="CHEBI:57692"/>
    </ligand>
</feature>
<dbReference type="Gene3D" id="3.30.560.10">
    <property type="entry name" value="Glucose Oxidase, domain 3"/>
    <property type="match status" value="1"/>
</dbReference>
<dbReference type="PANTHER" id="PTHR11552:SF147">
    <property type="entry name" value="CHOLINE DEHYDROGENASE, MITOCHONDRIAL"/>
    <property type="match status" value="1"/>
</dbReference>
<dbReference type="Gene3D" id="3.50.50.60">
    <property type="entry name" value="FAD/NAD(P)-binding domain"/>
    <property type="match status" value="1"/>
</dbReference>
<feature type="domain" description="Glucose-methanol-choline oxidoreductase N-terminal" evidence="9">
    <location>
        <begin position="293"/>
        <end position="307"/>
    </location>
</feature>
<dbReference type="PANTHER" id="PTHR11552">
    <property type="entry name" value="GLUCOSE-METHANOL-CHOLINE GMC OXIDOREDUCTASE"/>
    <property type="match status" value="1"/>
</dbReference>
<dbReference type="Proteomes" id="UP001374579">
    <property type="component" value="Unassembled WGS sequence"/>
</dbReference>
<keyword evidence="4 5" id="KW-0274">FAD</keyword>
<feature type="binding site" evidence="5">
    <location>
        <position position="126"/>
    </location>
    <ligand>
        <name>FAD</name>
        <dbReference type="ChEBI" id="CHEBI:57692"/>
    </ligand>
</feature>
<dbReference type="InterPro" id="IPR012132">
    <property type="entry name" value="GMC_OxRdtase"/>
</dbReference>
<dbReference type="SUPFAM" id="SSF51905">
    <property type="entry name" value="FAD/NAD(P)-binding domain"/>
    <property type="match status" value="1"/>
</dbReference>
<comment type="similarity">
    <text evidence="2 6">Belongs to the GMC oxidoreductase family.</text>
</comment>
<evidence type="ECO:0000259" key="9">
    <source>
        <dbReference type="PROSITE" id="PS00624"/>
    </source>
</evidence>
<dbReference type="PIRSF" id="PIRSF000137">
    <property type="entry name" value="Alcohol_oxidase"/>
    <property type="match status" value="1"/>
</dbReference>
<evidence type="ECO:0000256" key="2">
    <source>
        <dbReference type="ARBA" id="ARBA00010790"/>
    </source>
</evidence>
<evidence type="ECO:0000313" key="11">
    <source>
        <dbReference type="Proteomes" id="UP001374579"/>
    </source>
</evidence>
<dbReference type="PROSITE" id="PS00623">
    <property type="entry name" value="GMC_OXRED_1"/>
    <property type="match status" value="1"/>
</dbReference>
<dbReference type="SUPFAM" id="SSF54373">
    <property type="entry name" value="FAD-linked reductases, C-terminal domain"/>
    <property type="match status" value="1"/>
</dbReference>
<dbReference type="Pfam" id="PF05199">
    <property type="entry name" value="GMC_oxred_C"/>
    <property type="match status" value="1"/>
</dbReference>
<evidence type="ECO:0000256" key="5">
    <source>
        <dbReference type="PIRSR" id="PIRSR000137-2"/>
    </source>
</evidence>
<dbReference type="InterPro" id="IPR000172">
    <property type="entry name" value="GMC_OxRdtase_N"/>
</dbReference>